<reference evidence="1 2" key="1">
    <citation type="journal article" date="2015" name="Stand. Genomic Sci.">
        <title>Genomic Encyclopedia of Bacterial and Archaeal Type Strains, Phase III: the genomes of soil and plant-associated and newly described type strains.</title>
        <authorList>
            <person name="Whitman W.B."/>
            <person name="Woyke T."/>
            <person name="Klenk H.P."/>
            <person name="Zhou Y."/>
            <person name="Lilburn T.G."/>
            <person name="Beck B.J."/>
            <person name="De Vos P."/>
            <person name="Vandamme P."/>
            <person name="Eisen J.A."/>
            <person name="Garrity G."/>
            <person name="Hugenholtz P."/>
            <person name="Kyrpides N.C."/>
        </authorList>
    </citation>
    <scope>NUCLEOTIDE SEQUENCE [LARGE SCALE GENOMIC DNA]</scope>
    <source>
        <strain evidence="1 2">CGMCC 1.10116</strain>
    </source>
</reference>
<dbReference type="OrthoDB" id="2959323at2"/>
<gene>
    <name evidence="1" type="ORF">IQ10_00577</name>
</gene>
<protein>
    <recommendedName>
        <fullName evidence="3">Amidohydrolase-related domain-containing protein</fullName>
    </recommendedName>
</protein>
<accession>A0A562QQ40</accession>
<dbReference type="RefSeq" id="WP_144448977.1">
    <property type="nucleotide sequence ID" value="NZ_VLKZ01000002.1"/>
</dbReference>
<dbReference type="GO" id="GO:0016810">
    <property type="term" value="F:hydrolase activity, acting on carbon-nitrogen (but not peptide) bonds"/>
    <property type="evidence" value="ECO:0007669"/>
    <property type="project" value="InterPro"/>
</dbReference>
<name>A0A562QQ40_9BACI</name>
<dbReference type="AlphaFoldDB" id="A0A562QQ40"/>
<comment type="caution">
    <text evidence="1">The sequence shown here is derived from an EMBL/GenBank/DDBJ whole genome shotgun (WGS) entry which is preliminary data.</text>
</comment>
<dbReference type="SUPFAM" id="SSF51338">
    <property type="entry name" value="Composite domain of metallo-dependent hydrolases"/>
    <property type="match status" value="1"/>
</dbReference>
<sequence>MYLLDQAEKVEENSSYKSSYLIDNGQVRYVSKTFQQWNKQRVVMSSIIMMNGRVMLSNELTLSHDYSIFQQQQNDLIKKGCTTVAVASYVPFERQLDSIYKRTKHAMASSTLDYIIGFTLPLKLLSPQVLRRCRHLRVPFVRIVINSVAEIEELPWSHLSQTLSSYSTVVIPVIEEESPKIRTSILSTWTSYCAAYRIHSSPPLEDHEVWRKAMVQKVGLYPEKGAMLVGSDADYLLFINNKTETVFSKDQTVARKELFVYHEEDPFVVILRGHVIKAGHVISLKPGFGRCIQVKRPGRFLSLDDLVV</sequence>
<evidence type="ECO:0000313" key="2">
    <source>
        <dbReference type="Proteomes" id="UP000315711"/>
    </source>
</evidence>
<dbReference type="Gene3D" id="3.20.20.140">
    <property type="entry name" value="Metal-dependent hydrolases"/>
    <property type="match status" value="1"/>
</dbReference>
<dbReference type="Gene3D" id="2.30.40.10">
    <property type="entry name" value="Urease, subunit C, domain 1"/>
    <property type="match status" value="1"/>
</dbReference>
<organism evidence="1 2">
    <name type="scientific">Halalkalibacter nanhaiisediminis</name>
    <dbReference type="NCBI Taxonomy" id="688079"/>
    <lineage>
        <taxon>Bacteria</taxon>
        <taxon>Bacillati</taxon>
        <taxon>Bacillota</taxon>
        <taxon>Bacilli</taxon>
        <taxon>Bacillales</taxon>
        <taxon>Bacillaceae</taxon>
        <taxon>Halalkalibacter</taxon>
    </lineage>
</organism>
<dbReference type="Proteomes" id="UP000315711">
    <property type="component" value="Unassembled WGS sequence"/>
</dbReference>
<proteinExistence type="predicted"/>
<dbReference type="InterPro" id="IPR011059">
    <property type="entry name" value="Metal-dep_hydrolase_composite"/>
</dbReference>
<keyword evidence="2" id="KW-1185">Reference proteome</keyword>
<evidence type="ECO:0000313" key="1">
    <source>
        <dbReference type="EMBL" id="TWI58869.1"/>
    </source>
</evidence>
<dbReference type="EMBL" id="VLKZ01000002">
    <property type="protein sequence ID" value="TWI58869.1"/>
    <property type="molecule type" value="Genomic_DNA"/>
</dbReference>
<evidence type="ECO:0008006" key="3">
    <source>
        <dbReference type="Google" id="ProtNLM"/>
    </source>
</evidence>